<evidence type="ECO:0000313" key="3">
    <source>
        <dbReference type="Proteomes" id="UP000198406"/>
    </source>
</evidence>
<feature type="region of interest" description="Disordered" evidence="1">
    <location>
        <begin position="90"/>
        <end position="110"/>
    </location>
</feature>
<reference evidence="2 3" key="1">
    <citation type="journal article" date="2015" name="Plant Cell">
        <title>Oil accumulation by the oleaginous diatom Fistulifera solaris as revealed by the genome and transcriptome.</title>
        <authorList>
            <person name="Tanaka T."/>
            <person name="Maeda Y."/>
            <person name="Veluchamy A."/>
            <person name="Tanaka M."/>
            <person name="Abida H."/>
            <person name="Marechal E."/>
            <person name="Bowler C."/>
            <person name="Muto M."/>
            <person name="Sunaga Y."/>
            <person name="Tanaka M."/>
            <person name="Yoshino T."/>
            <person name="Taniguchi T."/>
            <person name="Fukuda Y."/>
            <person name="Nemoto M."/>
            <person name="Matsumoto M."/>
            <person name="Wong P.S."/>
            <person name="Aburatani S."/>
            <person name="Fujibuchi W."/>
        </authorList>
    </citation>
    <scope>NUCLEOTIDE SEQUENCE [LARGE SCALE GENOMIC DNA]</scope>
    <source>
        <strain evidence="2 3">JPCC DA0580</strain>
    </source>
</reference>
<dbReference type="InParanoid" id="A0A1Z5KTD6"/>
<dbReference type="Proteomes" id="UP000198406">
    <property type="component" value="Unassembled WGS sequence"/>
</dbReference>
<dbReference type="AlphaFoldDB" id="A0A1Z5KTD6"/>
<dbReference type="Pfam" id="PF02622">
    <property type="entry name" value="DUF179"/>
    <property type="match status" value="1"/>
</dbReference>
<evidence type="ECO:0000256" key="1">
    <source>
        <dbReference type="SAM" id="MobiDB-lite"/>
    </source>
</evidence>
<sequence length="474" mass="53988">MTTTTRTTRRDLCLCFLSVASFCIKFRFTAAFLPSHSLFAVTSTLSKRAFSTQVYSYRRNEDDDDEDDEDDMIDVESLGNWRDFRRSLGQSFSSSSSFPEKRPATSVSTENEALLATQNEELALEYRNGVWAHETSLPELGGLMVRMPLEVELYRNHKHCILGKQFRNSLAANQPNTEEEDDDNRRTWRKAHGLIQSQMLQLVDKVKPSGELNAAKLSTKQSELLQMYLDHQETWQEVCLIYQKEEASSEATSCMVVLNRPMAMKLTENLAQLILFGNPPVEDDQDEHLNEQEASQLVRFLLAFGSECGVYIGGPDQQDQPALLLHGFAELPGATEIANGLYQGGLEAAMDGVLRGKYRALDFRFFVGRHECEPPFSMELLVELGKYQPIAAARSLALKQCLSLPKPLWHEVLELCGEKWKEMSNWERTKKDTIHFQILDDDDEDVEDWGGEIVDELSELELDEDDVDDEFGWL</sequence>
<dbReference type="PANTHER" id="PTHR31984">
    <property type="entry name" value="TRANSPORTER, PUTATIVE (DUF179)-RELATED"/>
    <property type="match status" value="1"/>
</dbReference>
<dbReference type="InterPro" id="IPR003774">
    <property type="entry name" value="AlgH-like"/>
</dbReference>
<dbReference type="OrthoDB" id="272750at2759"/>
<proteinExistence type="predicted"/>
<accession>A0A1Z5KTD6</accession>
<dbReference type="Gene3D" id="3.40.1740.10">
    <property type="entry name" value="VC0467-like"/>
    <property type="match status" value="1"/>
</dbReference>
<evidence type="ECO:0000313" key="2">
    <source>
        <dbReference type="EMBL" id="GAX29579.1"/>
    </source>
</evidence>
<name>A0A1Z5KTD6_FISSO</name>
<organism evidence="2 3">
    <name type="scientific">Fistulifera solaris</name>
    <name type="common">Oleaginous diatom</name>
    <dbReference type="NCBI Taxonomy" id="1519565"/>
    <lineage>
        <taxon>Eukaryota</taxon>
        <taxon>Sar</taxon>
        <taxon>Stramenopiles</taxon>
        <taxon>Ochrophyta</taxon>
        <taxon>Bacillariophyta</taxon>
        <taxon>Bacillariophyceae</taxon>
        <taxon>Bacillariophycidae</taxon>
        <taxon>Naviculales</taxon>
        <taxon>Naviculaceae</taxon>
        <taxon>Fistulifera</taxon>
    </lineage>
</organism>
<gene>
    <name evidence="2" type="ORF">FisN_24Lh033</name>
</gene>
<dbReference type="PANTHER" id="PTHR31984:SF17">
    <property type="entry name" value="TRANSCRIPTIONAL REGULATOR"/>
    <property type="match status" value="1"/>
</dbReference>
<keyword evidence="3" id="KW-1185">Reference proteome</keyword>
<dbReference type="EMBL" id="BDSP01000292">
    <property type="protein sequence ID" value="GAX29579.1"/>
    <property type="molecule type" value="Genomic_DNA"/>
</dbReference>
<protein>
    <submittedName>
        <fullName evidence="2">Uncharacterized protein</fullName>
    </submittedName>
</protein>
<comment type="caution">
    <text evidence="2">The sequence shown here is derived from an EMBL/GenBank/DDBJ whole genome shotgun (WGS) entry which is preliminary data.</text>
</comment>